<keyword evidence="4" id="KW-1185">Reference proteome</keyword>
<sequence length="83" mass="8831">MVSDRDQKTNLKEAPGKAGSEKLGTTRPRFEVGMAAVLAQSETVSRAFGRRLGFSLMVLAILAGSSVTATSLFLLTKGIGHFF</sequence>
<feature type="compositionally biased region" description="Basic and acidic residues" evidence="1">
    <location>
        <begin position="1"/>
        <end position="15"/>
    </location>
</feature>
<organism evidence="3 4">
    <name type="scientific">Bradyrhizobium macuxiense</name>
    <dbReference type="NCBI Taxonomy" id="1755647"/>
    <lineage>
        <taxon>Bacteria</taxon>
        <taxon>Pseudomonadati</taxon>
        <taxon>Pseudomonadota</taxon>
        <taxon>Alphaproteobacteria</taxon>
        <taxon>Hyphomicrobiales</taxon>
        <taxon>Nitrobacteraceae</taxon>
        <taxon>Bradyrhizobium</taxon>
    </lineage>
</organism>
<dbReference type="Proteomes" id="UP000057737">
    <property type="component" value="Unassembled WGS sequence"/>
</dbReference>
<name>A0A109JM94_9BRAD</name>
<reference evidence="3 4" key="1">
    <citation type="submission" date="2015-11" db="EMBL/GenBank/DDBJ databases">
        <title>Draft Genome Sequence of the Strain BR 10303 (Bradyrhizobium sp.) isolated from nodules of Centrolobium paraense.</title>
        <authorList>
            <person name="Zelli J.E."/>
            <person name="Simoes-Araujo J.L."/>
            <person name="Barauna A.C."/>
            <person name="Silva K."/>
        </authorList>
    </citation>
    <scope>NUCLEOTIDE SEQUENCE [LARGE SCALE GENOMIC DNA]</scope>
    <source>
        <strain evidence="3 4">BR 10303</strain>
    </source>
</reference>
<feature type="transmembrane region" description="Helical" evidence="2">
    <location>
        <begin position="54"/>
        <end position="75"/>
    </location>
</feature>
<evidence type="ECO:0000256" key="1">
    <source>
        <dbReference type="SAM" id="MobiDB-lite"/>
    </source>
</evidence>
<feature type="region of interest" description="Disordered" evidence="1">
    <location>
        <begin position="1"/>
        <end position="25"/>
    </location>
</feature>
<keyword evidence="2" id="KW-0472">Membrane</keyword>
<dbReference type="EMBL" id="LNCU01000089">
    <property type="protein sequence ID" value="KWV51389.1"/>
    <property type="molecule type" value="Genomic_DNA"/>
</dbReference>
<protein>
    <submittedName>
        <fullName evidence="3">Uncharacterized protein</fullName>
    </submittedName>
</protein>
<dbReference type="AlphaFoldDB" id="A0A109JM94"/>
<proteinExistence type="predicted"/>
<keyword evidence="2" id="KW-1133">Transmembrane helix</keyword>
<evidence type="ECO:0000256" key="2">
    <source>
        <dbReference type="SAM" id="Phobius"/>
    </source>
</evidence>
<evidence type="ECO:0000313" key="3">
    <source>
        <dbReference type="EMBL" id="KWV51389.1"/>
    </source>
</evidence>
<gene>
    <name evidence="3" type="ORF">AS156_12445</name>
</gene>
<accession>A0A109JM94</accession>
<evidence type="ECO:0000313" key="4">
    <source>
        <dbReference type="Proteomes" id="UP000057737"/>
    </source>
</evidence>
<comment type="caution">
    <text evidence="3">The sequence shown here is derived from an EMBL/GenBank/DDBJ whole genome shotgun (WGS) entry which is preliminary data.</text>
</comment>
<keyword evidence="2" id="KW-0812">Transmembrane</keyword>